<evidence type="ECO:0000313" key="3">
    <source>
        <dbReference type="EMBL" id="CAK7229295.1"/>
    </source>
</evidence>
<organism evidence="3 4">
    <name type="scientific">Sporothrix bragantina</name>
    <dbReference type="NCBI Taxonomy" id="671064"/>
    <lineage>
        <taxon>Eukaryota</taxon>
        <taxon>Fungi</taxon>
        <taxon>Dikarya</taxon>
        <taxon>Ascomycota</taxon>
        <taxon>Pezizomycotina</taxon>
        <taxon>Sordariomycetes</taxon>
        <taxon>Sordariomycetidae</taxon>
        <taxon>Ophiostomatales</taxon>
        <taxon>Ophiostomataceae</taxon>
        <taxon>Sporothrix</taxon>
    </lineage>
</organism>
<gene>
    <name evidence="3" type="ORF">SBRCBS47491_007197</name>
</gene>
<sequence length="367" mass="40892">MASPALSSQSSSLSQQLHEKQLLFTNWGLNDDSQTLPSQDISSSSPAAPHATDLAPAEKEHRRRSRAFAEAARAAADKKLAKEKKAEKRAREAEKQDEGQEDIEDSDDDVVEVIDLTQAHIPRSRTQTRPLPPPHPPRRTVSTILEPAKASAPLRRTNSTPLPEINARGRKRKTDAVDEQAKKARTKVTARSTKANKKRDVTPPLVPEGQRIFAGLSFYYLPDAALGARRLRIAKARQHGAQWVRSLREATHVVVDKQLAWSEVAAVVRDEGGDETRPIVVNEEYPLDCIGFRCLLNPAQHRYRVRGWTEGDVAGTSTKSKEKGKEKETDRESPRRYVIKPDRRQQARLGSDASAVEHMVRSRRGGA</sequence>
<feature type="domain" description="BRCT" evidence="2">
    <location>
        <begin position="208"/>
        <end position="303"/>
    </location>
</feature>
<feature type="region of interest" description="Disordered" evidence="1">
    <location>
        <begin position="312"/>
        <end position="367"/>
    </location>
</feature>
<feature type="compositionally biased region" description="Basic and acidic residues" evidence="1">
    <location>
        <begin position="75"/>
        <end position="98"/>
    </location>
</feature>
<evidence type="ECO:0000313" key="4">
    <source>
        <dbReference type="Proteomes" id="UP001642406"/>
    </source>
</evidence>
<dbReference type="SUPFAM" id="SSF52113">
    <property type="entry name" value="BRCT domain"/>
    <property type="match status" value="1"/>
</dbReference>
<evidence type="ECO:0000259" key="2">
    <source>
        <dbReference type="PROSITE" id="PS50172"/>
    </source>
</evidence>
<proteinExistence type="predicted"/>
<feature type="compositionally biased region" description="Polar residues" evidence="1">
    <location>
        <begin position="29"/>
        <end position="46"/>
    </location>
</feature>
<dbReference type="InterPro" id="IPR036420">
    <property type="entry name" value="BRCT_dom_sf"/>
</dbReference>
<feature type="compositionally biased region" description="Acidic residues" evidence="1">
    <location>
        <begin position="99"/>
        <end position="112"/>
    </location>
</feature>
<feature type="region of interest" description="Disordered" evidence="1">
    <location>
        <begin position="152"/>
        <end position="203"/>
    </location>
</feature>
<dbReference type="EMBL" id="CAWUHC010000079">
    <property type="protein sequence ID" value="CAK7229295.1"/>
    <property type="molecule type" value="Genomic_DNA"/>
</dbReference>
<feature type="compositionally biased region" description="Basic and acidic residues" evidence="1">
    <location>
        <begin position="319"/>
        <end position="345"/>
    </location>
</feature>
<dbReference type="Gene3D" id="3.40.50.10190">
    <property type="entry name" value="BRCT domain"/>
    <property type="match status" value="1"/>
</dbReference>
<dbReference type="PROSITE" id="PS50172">
    <property type="entry name" value="BRCT"/>
    <property type="match status" value="1"/>
</dbReference>
<keyword evidence="4" id="KW-1185">Reference proteome</keyword>
<feature type="region of interest" description="Disordered" evidence="1">
    <location>
        <begin position="29"/>
        <end position="140"/>
    </location>
</feature>
<dbReference type="InterPro" id="IPR001357">
    <property type="entry name" value="BRCT_dom"/>
</dbReference>
<evidence type="ECO:0000256" key="1">
    <source>
        <dbReference type="SAM" id="MobiDB-lite"/>
    </source>
</evidence>
<protein>
    <recommendedName>
        <fullName evidence="2">BRCT domain-containing protein</fullName>
    </recommendedName>
</protein>
<dbReference type="Proteomes" id="UP001642406">
    <property type="component" value="Unassembled WGS sequence"/>
</dbReference>
<accession>A0ABP0CDW3</accession>
<reference evidence="3 4" key="1">
    <citation type="submission" date="2024-01" db="EMBL/GenBank/DDBJ databases">
        <authorList>
            <person name="Allen C."/>
            <person name="Tagirdzhanova G."/>
        </authorList>
    </citation>
    <scope>NUCLEOTIDE SEQUENCE [LARGE SCALE GENOMIC DNA]</scope>
</reference>
<name>A0ABP0CDW3_9PEZI</name>
<comment type="caution">
    <text evidence="3">The sequence shown here is derived from an EMBL/GenBank/DDBJ whole genome shotgun (WGS) entry which is preliminary data.</text>
</comment>